<dbReference type="InterPro" id="IPR000740">
    <property type="entry name" value="GrpE"/>
</dbReference>
<dbReference type="Gene3D" id="2.30.22.10">
    <property type="entry name" value="Head domain of nucleotide exchange factor GrpE"/>
    <property type="match status" value="1"/>
</dbReference>
<evidence type="ECO:0000256" key="11">
    <source>
        <dbReference type="RuleBase" id="RU000639"/>
    </source>
</evidence>
<dbReference type="PRINTS" id="PR00773">
    <property type="entry name" value="GRPEPROTEIN"/>
</dbReference>
<organism evidence="14 15">
    <name type="scientific">Denitrificimonas caeni</name>
    <dbReference type="NCBI Taxonomy" id="521720"/>
    <lineage>
        <taxon>Bacteria</taxon>
        <taxon>Pseudomonadati</taxon>
        <taxon>Pseudomonadota</taxon>
        <taxon>Gammaproteobacteria</taxon>
        <taxon>Pseudomonadales</taxon>
        <taxon>Pseudomonadaceae</taxon>
        <taxon>Denitrificimonas</taxon>
    </lineage>
</organism>
<keyword evidence="5 10" id="KW-0346">Stress response</keyword>
<dbReference type="FunFam" id="2.30.22.10:FF:000001">
    <property type="entry name" value="Protein GrpE"/>
    <property type="match status" value="1"/>
</dbReference>
<dbReference type="GO" id="GO:0000774">
    <property type="term" value="F:adenyl-nucleotide exchange factor activity"/>
    <property type="evidence" value="ECO:0007669"/>
    <property type="project" value="InterPro"/>
</dbReference>
<keyword evidence="6 10" id="KW-0143">Chaperone</keyword>
<feature type="compositionally biased region" description="Acidic residues" evidence="13">
    <location>
        <begin position="1"/>
        <end position="11"/>
    </location>
</feature>
<evidence type="ECO:0000256" key="5">
    <source>
        <dbReference type="ARBA" id="ARBA00023016"/>
    </source>
</evidence>
<dbReference type="Proteomes" id="UP001212189">
    <property type="component" value="Chromosome"/>
</dbReference>
<dbReference type="SUPFAM" id="SSF58014">
    <property type="entry name" value="Coiled-coil domain of nucleotide exchange factor GrpE"/>
    <property type="match status" value="1"/>
</dbReference>
<evidence type="ECO:0000256" key="2">
    <source>
        <dbReference type="ARBA" id="ARBA00009054"/>
    </source>
</evidence>
<evidence type="ECO:0000256" key="8">
    <source>
        <dbReference type="ARBA" id="ARBA00072274"/>
    </source>
</evidence>
<keyword evidence="4 10" id="KW-0963">Cytoplasm</keyword>
<evidence type="ECO:0000256" key="1">
    <source>
        <dbReference type="ARBA" id="ARBA00004496"/>
    </source>
</evidence>
<comment type="subcellular location">
    <subcellularLocation>
        <location evidence="1 10">Cytoplasm</location>
    </subcellularLocation>
</comment>
<dbReference type="NCBIfam" id="NF010748">
    <property type="entry name" value="PRK14150.1"/>
    <property type="match status" value="1"/>
</dbReference>
<reference evidence="14 15" key="1">
    <citation type="submission" date="2022-12" db="EMBL/GenBank/DDBJ databases">
        <title>Coexistence and Characterization of a Novel Tigecycline Resistance gene tet(X) variant and blaNDM-1 in a Pseudomonas caeni Isolate of Chicken Origin.</title>
        <authorList>
            <person name="Lu X."/>
            <person name="Zhang L."/>
            <person name="Li R."/>
            <person name="Wang Z."/>
        </authorList>
    </citation>
    <scope>NUCLEOTIDE SEQUENCE [LARGE SCALE GENOMIC DNA]</scope>
    <source>
        <strain evidence="14 15">CE14</strain>
    </source>
</reference>
<dbReference type="Pfam" id="PF01025">
    <property type="entry name" value="GrpE"/>
    <property type="match status" value="1"/>
</dbReference>
<evidence type="ECO:0000256" key="6">
    <source>
        <dbReference type="ARBA" id="ARBA00023186"/>
    </source>
</evidence>
<dbReference type="NCBIfam" id="NF010749">
    <property type="entry name" value="PRK14151.1"/>
    <property type="match status" value="1"/>
</dbReference>
<protein>
    <recommendedName>
        <fullName evidence="8 10">Protein GrpE</fullName>
    </recommendedName>
    <alternativeName>
        <fullName evidence="9 10">HSP-70 cofactor</fullName>
    </alternativeName>
</protein>
<name>A0AAF0AJ67_9GAMM</name>
<evidence type="ECO:0000313" key="14">
    <source>
        <dbReference type="EMBL" id="WBE25150.1"/>
    </source>
</evidence>
<dbReference type="HAMAP" id="MF_01151">
    <property type="entry name" value="GrpE"/>
    <property type="match status" value="1"/>
</dbReference>
<dbReference type="InterPro" id="IPR009012">
    <property type="entry name" value="GrpE_head"/>
</dbReference>
<dbReference type="PROSITE" id="PS01071">
    <property type="entry name" value="GRPE"/>
    <property type="match status" value="1"/>
</dbReference>
<keyword evidence="15" id="KW-1185">Reference proteome</keyword>
<dbReference type="AlphaFoldDB" id="A0AAF0AJ67"/>
<dbReference type="GO" id="GO:0042803">
    <property type="term" value="F:protein homodimerization activity"/>
    <property type="evidence" value="ECO:0007669"/>
    <property type="project" value="InterPro"/>
</dbReference>
<dbReference type="GO" id="GO:0051087">
    <property type="term" value="F:protein-folding chaperone binding"/>
    <property type="evidence" value="ECO:0007669"/>
    <property type="project" value="InterPro"/>
</dbReference>
<dbReference type="NCBIfam" id="NF010738">
    <property type="entry name" value="PRK14140.1"/>
    <property type="match status" value="1"/>
</dbReference>
<feature type="region of interest" description="Disordered" evidence="13">
    <location>
        <begin position="1"/>
        <end position="31"/>
    </location>
</feature>
<evidence type="ECO:0000313" key="15">
    <source>
        <dbReference type="Proteomes" id="UP001212189"/>
    </source>
</evidence>
<evidence type="ECO:0000256" key="3">
    <source>
        <dbReference type="ARBA" id="ARBA00011738"/>
    </source>
</evidence>
<evidence type="ECO:0000256" key="10">
    <source>
        <dbReference type="HAMAP-Rule" id="MF_01151"/>
    </source>
</evidence>
<comment type="subunit">
    <text evidence="3 10">Homodimer.</text>
</comment>
<evidence type="ECO:0000256" key="9">
    <source>
        <dbReference type="ARBA" id="ARBA00076414"/>
    </source>
</evidence>
<sequence>MTDEQTLDEQTSDVPADEQQAAAGSVESAQERIAELEDQLASAQENVLRAAAEVQNIRRRADQDVEKAHKFALEKFATDLLAVLDSLERGIEVSDATDEAIRPMREGMELTYKLFLDTMKRFKVERLDPQGEPFNPEEHQAMAMEESTHVEPNSVLKVFQCGYSMNGRLLRPAMVVVSKAPSEPPVKIDEQA</sequence>
<dbReference type="PANTHER" id="PTHR21237:SF23">
    <property type="entry name" value="GRPE PROTEIN HOMOLOG, MITOCHONDRIAL"/>
    <property type="match status" value="1"/>
</dbReference>
<dbReference type="RefSeq" id="WP_269818095.1">
    <property type="nucleotide sequence ID" value="NZ_CP114976.1"/>
</dbReference>
<dbReference type="GO" id="GO:0006457">
    <property type="term" value="P:protein folding"/>
    <property type="evidence" value="ECO:0007669"/>
    <property type="project" value="InterPro"/>
</dbReference>
<evidence type="ECO:0000256" key="4">
    <source>
        <dbReference type="ARBA" id="ARBA00022490"/>
    </source>
</evidence>
<comment type="similarity">
    <text evidence="2 10 12">Belongs to the GrpE family.</text>
</comment>
<evidence type="ECO:0000256" key="7">
    <source>
        <dbReference type="ARBA" id="ARBA00053401"/>
    </source>
</evidence>
<dbReference type="Gene3D" id="3.90.20.20">
    <property type="match status" value="1"/>
</dbReference>
<evidence type="ECO:0000256" key="12">
    <source>
        <dbReference type="RuleBase" id="RU004478"/>
    </source>
</evidence>
<gene>
    <name evidence="10 14" type="primary">grpE</name>
    <name evidence="14" type="ORF">O6P33_12490</name>
</gene>
<dbReference type="EMBL" id="CP114976">
    <property type="protein sequence ID" value="WBE25150.1"/>
    <property type="molecule type" value="Genomic_DNA"/>
</dbReference>
<dbReference type="InterPro" id="IPR013805">
    <property type="entry name" value="GrpE_CC"/>
</dbReference>
<dbReference type="SUPFAM" id="SSF51064">
    <property type="entry name" value="Head domain of nucleotide exchange factor GrpE"/>
    <property type="match status" value="1"/>
</dbReference>
<comment type="function">
    <text evidence="7 10 11">Participates actively in the response to hyperosmotic and heat shock by preventing the aggregation of stress-denatured proteins, in association with DnaK and GrpE. It is the nucleotide exchange factor for DnaK and may function as a thermosensor. Unfolded proteins bind initially to DnaJ; upon interaction with the DnaJ-bound protein, DnaK hydrolyzes its bound ATP, resulting in the formation of a stable complex. GrpE releases ADP from DnaK; ATP binding to DnaK triggers the release of the substrate protein, thus completing the reaction cycle. Several rounds of ATP-dependent interactions between DnaJ, DnaK and GrpE are required for fully efficient folding.</text>
</comment>
<accession>A0AAF0AJ67</accession>
<evidence type="ECO:0000256" key="13">
    <source>
        <dbReference type="SAM" id="MobiDB-lite"/>
    </source>
</evidence>
<dbReference type="GO" id="GO:0005829">
    <property type="term" value="C:cytosol"/>
    <property type="evidence" value="ECO:0007669"/>
    <property type="project" value="TreeGrafter"/>
</dbReference>
<proteinExistence type="inferred from homology"/>
<dbReference type="CDD" id="cd00446">
    <property type="entry name" value="GrpE"/>
    <property type="match status" value="1"/>
</dbReference>
<dbReference type="KEGG" id="dce:O6P33_12490"/>
<dbReference type="GO" id="GO:0051082">
    <property type="term" value="F:unfolded protein binding"/>
    <property type="evidence" value="ECO:0007669"/>
    <property type="project" value="TreeGrafter"/>
</dbReference>
<dbReference type="PANTHER" id="PTHR21237">
    <property type="entry name" value="GRPE PROTEIN"/>
    <property type="match status" value="1"/>
</dbReference>
<dbReference type="NCBIfam" id="NF010737">
    <property type="entry name" value="PRK14139.1"/>
    <property type="match status" value="1"/>
</dbReference>